<reference evidence="1 2" key="1">
    <citation type="journal article" date="2017" name="Viruses">
        <title>Phage Biodiversity in Artisanal Cheese Wheys Reflects the Complexity of the Fermentation Process.</title>
        <authorList>
            <person name="Mahony J."/>
            <person name="Moscarelli A."/>
            <person name="Kelleher P."/>
            <person name="Lugli G.A."/>
            <person name="Ventura M."/>
            <person name="Settanni L."/>
            <person name="van Sinderen D."/>
        </authorList>
    </citation>
    <scope>NUCLEOTIDE SEQUENCE [LARGE SCALE GENOMIC DNA]</scope>
</reference>
<name>A0A1W6JHF5_9CAUD</name>
<organism evidence="1 2">
    <name type="scientific">Lactococcus phage LW31</name>
    <dbReference type="NCBI Taxonomy" id="1965478"/>
    <lineage>
        <taxon>Viruses</taxon>
        <taxon>Duplodnaviria</taxon>
        <taxon>Heunggongvirae</taxon>
        <taxon>Uroviricota</taxon>
        <taxon>Caudoviricetes</taxon>
        <taxon>Teubervirus</taxon>
        <taxon>Teubervirus LW31</taxon>
    </lineage>
</organism>
<proteinExistence type="predicted"/>
<evidence type="ECO:0000313" key="2">
    <source>
        <dbReference type="Proteomes" id="UP000224502"/>
    </source>
</evidence>
<gene>
    <name evidence="1" type="ORF">LW31_058</name>
</gene>
<keyword evidence="2" id="KW-1185">Reference proteome</keyword>
<sequence>MKFKLSPLAPSSYTHAVITQGTNGIRQRFLLNFDSDTVYDTADFESQYPIFTRDILKHQRREDAVSKTRIAEARELYGQDLKVEDCGCSARSARMFYPLFMEVK</sequence>
<dbReference type="EMBL" id="KY554762">
    <property type="protein sequence ID" value="ARM65660.1"/>
    <property type="molecule type" value="Genomic_DNA"/>
</dbReference>
<accession>A0A1W6JHF5</accession>
<protein>
    <submittedName>
        <fullName evidence="1">Uncharacterized protein</fullName>
    </submittedName>
</protein>
<evidence type="ECO:0000313" key="1">
    <source>
        <dbReference type="EMBL" id="ARM65660.1"/>
    </source>
</evidence>
<dbReference type="Proteomes" id="UP000224502">
    <property type="component" value="Segment"/>
</dbReference>